<reference evidence="3" key="1">
    <citation type="submission" date="2023-03" db="EMBL/GenBank/DDBJ databases">
        <authorList>
            <person name="Steffen K."/>
            <person name="Cardenas P."/>
        </authorList>
    </citation>
    <scope>NUCLEOTIDE SEQUENCE</scope>
</reference>
<evidence type="ECO:0000313" key="4">
    <source>
        <dbReference type="Proteomes" id="UP001174909"/>
    </source>
</evidence>
<keyword evidence="1" id="KW-1133">Transmembrane helix</keyword>
<feature type="transmembrane region" description="Helical" evidence="1">
    <location>
        <begin position="20"/>
        <end position="40"/>
    </location>
</feature>
<feature type="domain" description="ELMO" evidence="2">
    <location>
        <begin position="147"/>
        <end position="220"/>
    </location>
</feature>
<evidence type="ECO:0000259" key="2">
    <source>
        <dbReference type="PROSITE" id="PS51335"/>
    </source>
</evidence>
<dbReference type="GO" id="GO:0005096">
    <property type="term" value="F:GTPase activator activity"/>
    <property type="evidence" value="ECO:0007669"/>
    <property type="project" value="TreeGrafter"/>
</dbReference>
<keyword evidence="4" id="KW-1185">Reference proteome</keyword>
<dbReference type="PROSITE" id="PS51335">
    <property type="entry name" value="ELMO"/>
    <property type="match status" value="1"/>
</dbReference>
<keyword evidence="1" id="KW-0812">Transmembrane</keyword>
<sequence length="220" mass="25381">MPSPRSRSVTSYGQGNADEWGSWWFVSPFMALTALLWRLWKWLSRLFTGKSEVQRLAEAKEALETRTLKIENSIKNSRNKIVRSIASDSSVSVEQAVEILVKEKGLKGEPSVMESLRLSLVRIHSLTLLWEELDSLALQPFSPESQEHERTLQELWDHLMPGSQLEARHTKQWQDIGFQGKDPAMLRLFRRNGIVLGRYCLKYTTFIYAITLPYALSFHT</sequence>
<dbReference type="PANTHER" id="PTHR12771">
    <property type="entry name" value="ENGULFMENT AND CELL MOTILITY"/>
    <property type="match status" value="1"/>
</dbReference>
<proteinExistence type="predicted"/>
<protein>
    <submittedName>
        <fullName evidence="3">ELMO domain-containing protein 2</fullName>
    </submittedName>
</protein>
<feature type="non-terminal residue" evidence="3">
    <location>
        <position position="220"/>
    </location>
</feature>
<dbReference type="Pfam" id="PF04727">
    <property type="entry name" value="ELMO_CED12"/>
    <property type="match status" value="1"/>
</dbReference>
<evidence type="ECO:0000313" key="3">
    <source>
        <dbReference type="EMBL" id="CAI8020653.1"/>
    </source>
</evidence>
<dbReference type="AlphaFoldDB" id="A0AA35RZI9"/>
<dbReference type="InterPro" id="IPR006816">
    <property type="entry name" value="ELMO_dom"/>
</dbReference>
<gene>
    <name evidence="3" type="ORF">GBAR_LOCUS12341</name>
</gene>
<comment type="caution">
    <text evidence="3">The sequence shown here is derived from an EMBL/GenBank/DDBJ whole genome shotgun (WGS) entry which is preliminary data.</text>
</comment>
<dbReference type="PANTHER" id="PTHR12771:SF51">
    <property type="entry name" value="LD01482P"/>
    <property type="match status" value="1"/>
</dbReference>
<feature type="transmembrane region" description="Helical" evidence="1">
    <location>
        <begin position="195"/>
        <end position="216"/>
    </location>
</feature>
<dbReference type="Proteomes" id="UP001174909">
    <property type="component" value="Unassembled WGS sequence"/>
</dbReference>
<evidence type="ECO:0000256" key="1">
    <source>
        <dbReference type="SAM" id="Phobius"/>
    </source>
</evidence>
<dbReference type="EMBL" id="CASHTH010001841">
    <property type="protein sequence ID" value="CAI8020653.1"/>
    <property type="molecule type" value="Genomic_DNA"/>
</dbReference>
<keyword evidence="1" id="KW-0472">Membrane</keyword>
<name>A0AA35RZI9_GEOBA</name>
<dbReference type="InterPro" id="IPR050868">
    <property type="entry name" value="ELMO_domain-containing"/>
</dbReference>
<accession>A0AA35RZI9</accession>
<organism evidence="3 4">
    <name type="scientific">Geodia barretti</name>
    <name type="common">Barrett's horny sponge</name>
    <dbReference type="NCBI Taxonomy" id="519541"/>
    <lineage>
        <taxon>Eukaryota</taxon>
        <taxon>Metazoa</taxon>
        <taxon>Porifera</taxon>
        <taxon>Demospongiae</taxon>
        <taxon>Heteroscleromorpha</taxon>
        <taxon>Tetractinellida</taxon>
        <taxon>Astrophorina</taxon>
        <taxon>Geodiidae</taxon>
        <taxon>Geodia</taxon>
    </lineage>
</organism>